<gene>
    <name evidence="8" type="ORF">PECUL_23A028227</name>
</gene>
<dbReference type="GO" id="GO:0004519">
    <property type="term" value="F:endonuclease activity"/>
    <property type="evidence" value="ECO:0007669"/>
    <property type="project" value="UniProtKB-KW"/>
</dbReference>
<dbReference type="InterPro" id="IPR043502">
    <property type="entry name" value="DNA/RNA_pol_sf"/>
</dbReference>
<dbReference type="GO" id="GO:0016787">
    <property type="term" value="F:hydrolase activity"/>
    <property type="evidence" value="ECO:0007669"/>
    <property type="project" value="UniProtKB-KW"/>
</dbReference>
<feature type="domain" description="Reverse transcriptase RNase H-like" evidence="7">
    <location>
        <begin position="106"/>
        <end position="181"/>
    </location>
</feature>
<keyword evidence="4" id="KW-0255">Endonuclease</keyword>
<evidence type="ECO:0000259" key="7">
    <source>
        <dbReference type="Pfam" id="PF17917"/>
    </source>
</evidence>
<evidence type="ECO:0000256" key="5">
    <source>
        <dbReference type="ARBA" id="ARBA00022801"/>
    </source>
</evidence>
<proteinExistence type="predicted"/>
<evidence type="ECO:0000313" key="8">
    <source>
        <dbReference type="EMBL" id="CAH2301764.1"/>
    </source>
</evidence>
<name>A0AAD1WEX3_PELCU</name>
<keyword evidence="6" id="KW-0695">RNA-directed DNA polymerase</keyword>
<evidence type="ECO:0000256" key="2">
    <source>
        <dbReference type="ARBA" id="ARBA00022695"/>
    </source>
</evidence>
<keyword evidence="1" id="KW-0808">Transferase</keyword>
<keyword evidence="5" id="KW-0378">Hydrolase</keyword>
<dbReference type="FunFam" id="3.10.20.370:FF:000001">
    <property type="entry name" value="Retrovirus-related Pol polyprotein from transposon 17.6-like protein"/>
    <property type="match status" value="1"/>
</dbReference>
<protein>
    <recommendedName>
        <fullName evidence="7">Reverse transcriptase RNase H-like domain-containing protein</fullName>
    </recommendedName>
</protein>
<evidence type="ECO:0000256" key="1">
    <source>
        <dbReference type="ARBA" id="ARBA00022679"/>
    </source>
</evidence>
<dbReference type="EMBL" id="OW240917">
    <property type="protein sequence ID" value="CAH2301764.1"/>
    <property type="molecule type" value="Genomic_DNA"/>
</dbReference>
<dbReference type="Proteomes" id="UP001295444">
    <property type="component" value="Chromosome 06"/>
</dbReference>
<dbReference type="PANTHER" id="PTHR37984:SF8">
    <property type="entry name" value="CCHC-TYPE DOMAIN-CONTAINING PROTEIN"/>
    <property type="match status" value="1"/>
</dbReference>
<evidence type="ECO:0000313" key="9">
    <source>
        <dbReference type="Proteomes" id="UP001295444"/>
    </source>
</evidence>
<evidence type="ECO:0000256" key="3">
    <source>
        <dbReference type="ARBA" id="ARBA00022722"/>
    </source>
</evidence>
<dbReference type="InterPro" id="IPR041373">
    <property type="entry name" value="RT_RNaseH"/>
</dbReference>
<dbReference type="PANTHER" id="PTHR37984">
    <property type="entry name" value="PROTEIN CBG26694"/>
    <property type="match status" value="1"/>
</dbReference>
<keyword evidence="3" id="KW-0540">Nuclease</keyword>
<dbReference type="InterPro" id="IPR050951">
    <property type="entry name" value="Retrovirus_Pol_polyprotein"/>
</dbReference>
<reference evidence="8" key="1">
    <citation type="submission" date="2022-03" db="EMBL/GenBank/DDBJ databases">
        <authorList>
            <person name="Alioto T."/>
            <person name="Alioto T."/>
            <person name="Gomez Garrido J."/>
        </authorList>
    </citation>
    <scope>NUCLEOTIDE SEQUENCE</scope>
</reference>
<dbReference type="AlphaFoldDB" id="A0AAD1WEX3"/>
<keyword evidence="9" id="KW-1185">Reference proteome</keyword>
<accession>A0AAD1WEX3</accession>
<dbReference type="GO" id="GO:0003964">
    <property type="term" value="F:RNA-directed DNA polymerase activity"/>
    <property type="evidence" value="ECO:0007669"/>
    <property type="project" value="UniProtKB-KW"/>
</dbReference>
<dbReference type="InterPro" id="IPR043128">
    <property type="entry name" value="Rev_trsase/Diguanyl_cyclase"/>
</dbReference>
<evidence type="ECO:0000256" key="4">
    <source>
        <dbReference type="ARBA" id="ARBA00022759"/>
    </source>
</evidence>
<sequence>MDDIIWGTTKEEHDSHLRKVLEDTQQANLKPNKDKCQLGVKELKFVGDIISDEGVIPDPMKISAIENLNKPQNIKDVQRFLGMVNYMGKFIPNLSEKIAPLRWLLEKKNEISSDASQNGIGAVLLQDYDSTWQPVAYASRSMSVAETRYAQIEKELLSILFACNRFNQFISGQSVNMDTDTIVHKVTQ</sequence>
<keyword evidence="2" id="KW-0548">Nucleotidyltransferase</keyword>
<dbReference type="SUPFAM" id="SSF56672">
    <property type="entry name" value="DNA/RNA polymerases"/>
    <property type="match status" value="1"/>
</dbReference>
<dbReference type="Gene3D" id="3.30.70.270">
    <property type="match status" value="2"/>
</dbReference>
<evidence type="ECO:0000256" key="6">
    <source>
        <dbReference type="ARBA" id="ARBA00022918"/>
    </source>
</evidence>
<dbReference type="Pfam" id="PF17917">
    <property type="entry name" value="RT_RNaseH"/>
    <property type="match status" value="1"/>
</dbReference>
<organism evidence="8 9">
    <name type="scientific">Pelobates cultripes</name>
    <name type="common">Western spadefoot toad</name>
    <dbReference type="NCBI Taxonomy" id="61616"/>
    <lineage>
        <taxon>Eukaryota</taxon>
        <taxon>Metazoa</taxon>
        <taxon>Chordata</taxon>
        <taxon>Craniata</taxon>
        <taxon>Vertebrata</taxon>
        <taxon>Euteleostomi</taxon>
        <taxon>Amphibia</taxon>
        <taxon>Batrachia</taxon>
        <taxon>Anura</taxon>
        <taxon>Pelobatoidea</taxon>
        <taxon>Pelobatidae</taxon>
        <taxon>Pelobates</taxon>
    </lineage>
</organism>